<evidence type="ECO:0000256" key="6">
    <source>
        <dbReference type="ARBA" id="ARBA00022759"/>
    </source>
</evidence>
<dbReference type="InterPro" id="IPR042530">
    <property type="entry name" value="EME1/EME2_C"/>
</dbReference>
<keyword evidence="6 14" id="KW-0255">Endonuclease</keyword>
<evidence type="ECO:0000259" key="16">
    <source>
        <dbReference type="PROSITE" id="PS50157"/>
    </source>
</evidence>
<feature type="region of interest" description="Disordered" evidence="15">
    <location>
        <begin position="577"/>
        <end position="656"/>
    </location>
</feature>
<dbReference type="PROSITE" id="PS50157">
    <property type="entry name" value="ZINC_FINGER_C2H2_2"/>
    <property type="match status" value="4"/>
</dbReference>
<dbReference type="SMART" id="SM00891">
    <property type="entry name" value="ERCC4"/>
    <property type="match status" value="1"/>
</dbReference>
<keyword evidence="8 14" id="KW-0378">Hydrolase</keyword>
<dbReference type="SUPFAM" id="SSF52980">
    <property type="entry name" value="Restriction endonuclease-like"/>
    <property type="match status" value="1"/>
</dbReference>
<evidence type="ECO:0000256" key="5">
    <source>
        <dbReference type="ARBA" id="ARBA00022723"/>
    </source>
</evidence>
<evidence type="ECO:0000256" key="8">
    <source>
        <dbReference type="ARBA" id="ARBA00022801"/>
    </source>
</evidence>
<dbReference type="InterPro" id="IPR033309">
    <property type="entry name" value="Mus81"/>
</dbReference>
<feature type="region of interest" description="Disordered" evidence="15">
    <location>
        <begin position="444"/>
        <end position="486"/>
    </location>
</feature>
<comment type="subcellular location">
    <subcellularLocation>
        <location evidence="2 14">Nucleus</location>
    </subcellularLocation>
</comment>
<dbReference type="Gene3D" id="1.10.150.670">
    <property type="entry name" value="Crossover junction endonuclease EME1, DNA-binding domain"/>
    <property type="match status" value="1"/>
</dbReference>
<dbReference type="Pfam" id="PF13894">
    <property type="entry name" value="zf-C2H2_4"/>
    <property type="match status" value="1"/>
</dbReference>
<comment type="caution">
    <text evidence="17">The sequence shown here is derived from an EMBL/GenBank/DDBJ whole genome shotgun (WGS) entry which is preliminary data.</text>
</comment>
<dbReference type="InterPro" id="IPR036236">
    <property type="entry name" value="Znf_C2H2_sf"/>
</dbReference>
<gene>
    <name evidence="17" type="ORF">QQF64_030733</name>
</gene>
<evidence type="ECO:0000313" key="18">
    <source>
        <dbReference type="Proteomes" id="UP001558613"/>
    </source>
</evidence>
<feature type="compositionally biased region" description="Basic and acidic residues" evidence="15">
    <location>
        <begin position="617"/>
        <end position="630"/>
    </location>
</feature>
<evidence type="ECO:0000256" key="12">
    <source>
        <dbReference type="ARBA" id="ARBA00023242"/>
    </source>
</evidence>
<keyword evidence="10 14" id="KW-0233">DNA recombination</keyword>
<feature type="compositionally biased region" description="Basic and acidic residues" evidence="15">
    <location>
        <begin position="577"/>
        <end position="591"/>
    </location>
</feature>
<protein>
    <recommendedName>
        <fullName evidence="14">Crossover junction endonuclease MUS81</fullName>
        <ecNumber evidence="14">3.1.22.-</ecNumber>
    </recommendedName>
</protein>
<dbReference type="InterPro" id="IPR036388">
    <property type="entry name" value="WH-like_DNA-bd_sf"/>
</dbReference>
<evidence type="ECO:0000256" key="3">
    <source>
        <dbReference type="ARBA" id="ARBA00010015"/>
    </source>
</evidence>
<dbReference type="Proteomes" id="UP001558613">
    <property type="component" value="Unassembled WGS sequence"/>
</dbReference>
<dbReference type="PANTHER" id="PTHR13451:SF0">
    <property type="entry name" value="CROSSOVER JUNCTION ENDONUCLEASE MUS81"/>
    <property type="match status" value="1"/>
</dbReference>
<evidence type="ECO:0000256" key="4">
    <source>
        <dbReference type="ARBA" id="ARBA00022722"/>
    </source>
</evidence>
<feature type="domain" description="C2H2-type" evidence="16">
    <location>
        <begin position="159"/>
        <end position="186"/>
    </location>
</feature>
<dbReference type="PROSITE" id="PS00028">
    <property type="entry name" value="ZINC_FINGER_C2H2_1"/>
    <property type="match status" value="3"/>
</dbReference>
<dbReference type="InterPro" id="IPR027421">
    <property type="entry name" value="DNA_pol_lamdba_lyase_dom_sf"/>
</dbReference>
<dbReference type="CDD" id="cd21036">
    <property type="entry name" value="WH_MUS81"/>
    <property type="match status" value="1"/>
</dbReference>
<comment type="function">
    <text evidence="14">Interacts with EME1 to form a DNA structure-specific endonuclease with substrate preference for branched DNA structures with a 5'-end at the branch nick. Typical substrates include 3'-flap structures, D-loops, replication forks and nicked Holliday junctions. May be required in mitosis for the processing of stalled or collapsed replication fork intermediates. May be required in meiosis for the repair of meiosis-specific double strand breaks subsequent to single-end invasion (SEI).</text>
</comment>
<dbReference type="Pfam" id="PF14716">
    <property type="entry name" value="HHH_8"/>
    <property type="match status" value="1"/>
</dbReference>
<dbReference type="Pfam" id="PF21136">
    <property type="entry name" value="WHD_MUS81"/>
    <property type="match status" value="1"/>
</dbReference>
<evidence type="ECO:0000313" key="17">
    <source>
        <dbReference type="EMBL" id="KAL1271717.1"/>
    </source>
</evidence>
<dbReference type="Pfam" id="PF02732">
    <property type="entry name" value="ERCC4"/>
    <property type="match status" value="1"/>
</dbReference>
<evidence type="ECO:0000256" key="2">
    <source>
        <dbReference type="ARBA" id="ARBA00004123"/>
    </source>
</evidence>
<feature type="region of interest" description="Disordered" evidence="15">
    <location>
        <begin position="295"/>
        <end position="324"/>
    </location>
</feature>
<dbReference type="InterPro" id="IPR010996">
    <property type="entry name" value="HHH_MUS81"/>
</dbReference>
<evidence type="ECO:0000256" key="14">
    <source>
        <dbReference type="RuleBase" id="RU369042"/>
    </source>
</evidence>
<dbReference type="EC" id="3.1.22.-" evidence="14"/>
<reference evidence="17 18" key="1">
    <citation type="submission" date="2023-09" db="EMBL/GenBank/DDBJ databases">
        <authorList>
            <person name="Wang M."/>
        </authorList>
    </citation>
    <scope>NUCLEOTIDE SEQUENCE [LARGE SCALE GENOMIC DNA]</scope>
    <source>
        <strain evidence="17">GT-2023</strain>
        <tissue evidence="17">Liver</tissue>
    </source>
</reference>
<dbReference type="Pfam" id="PF00096">
    <property type="entry name" value="zf-C2H2"/>
    <property type="match status" value="2"/>
</dbReference>
<dbReference type="InterPro" id="IPR011335">
    <property type="entry name" value="Restrct_endonuc-II-like"/>
</dbReference>
<evidence type="ECO:0000256" key="7">
    <source>
        <dbReference type="ARBA" id="ARBA00022763"/>
    </source>
</evidence>
<evidence type="ECO:0000256" key="13">
    <source>
        <dbReference type="PROSITE-ProRule" id="PRU00042"/>
    </source>
</evidence>
<keyword evidence="4 14" id="KW-0540">Nuclease</keyword>
<dbReference type="Gene3D" id="1.10.10.10">
    <property type="entry name" value="Winged helix-like DNA-binding domain superfamily/Winged helix DNA-binding domain"/>
    <property type="match status" value="1"/>
</dbReference>
<sequence length="965" mass="108363">MPRAFLVKKTGNSPGKRNWSDLPDHERGDIYIPVSMSPVALREETEASPAEVALCLSTRKDHSMYSYNQMYTNDPGAVVPAAELPSCTALGQSPETEHIRSTHDNTYVRTKIKVTTGELPREVPPIVPSLTASPPASIATPCSPPAAKSPSMQSSGGTYVCQVCQKVFQFQRMLNRHLKCHSEQKRHLCDFCGKGFNDTFDLKRHVRTHTGVRPYKCNLCEKAFTQRCSLESHMKKIHGVMQQYAYKERRSKLYVCEECGHTAATQDSLLRHLHTEHPNSVLLRVKGARRHSPMLNATRDDTSQPGSPLSHNSDDTVDSGGRRGNGGQLKDVNCMFDANMPTDQVCLGRKRPVPSCPNPLFLQWLTELRDSAKEKGLKTQYVYQKAITSLKKYPLPLKNGKEAKILQNFGDGICKILDERLQKHYRENGSDAPIHLATTCHRSNMASSKQMEKPQKEPSENLSGHTKQTQREVRKEKGTKKKREYVPQKKSGGYAVLLTLYRHTQMPGSKGFMFRNELQTEAQPLCEKSFTVPDLGSKYTAWSSVSTLIQKDLVVKTPNPARYSLTDQGLALAEKLDSEETGMAKEQVEKMSEEEDSQDAPDVVDLTLEEEEEDEKEQEKKESWSSKSSERPATALSVNQARLHISESDATGKSQTLETRRAAVSWHLPPGSYDIVLCVDFIETTGGSSGCKQELVKELQRNGVTFDIRKLNVGDFLWVAREKVTPVPGQLRPPVGKELVLDYIIERKRMDDLCGSIIDGRFREQKFRLKRCGLRKPIYLVEECGSAAAHLSLPESTLQQAIVNTQVVDGFFVKRVQDVKESTAYLTIMTRYLQKLYQNCTLFCRSRELEGDAEDESEQTANLSCSLMAFTEFNYGAIKNKCQTVREVFARQLMQISGISGDKAAAVLEHYSTVSSLLQAYDQCSNETEKEKLLSSIKYGKLKRNLGPALSRTIYQLYCTHGPLS</sequence>
<name>A0ABR3N4F6_9TELE</name>
<accession>A0ABR3N4F6</accession>
<evidence type="ECO:0000256" key="11">
    <source>
        <dbReference type="ARBA" id="ARBA00023204"/>
    </source>
</evidence>
<dbReference type="SMART" id="SM00355">
    <property type="entry name" value="ZnF_C2H2"/>
    <property type="match status" value="4"/>
</dbReference>
<evidence type="ECO:0000256" key="15">
    <source>
        <dbReference type="SAM" id="MobiDB-lite"/>
    </source>
</evidence>
<keyword evidence="13" id="KW-0863">Zinc-finger</keyword>
<evidence type="ECO:0000256" key="9">
    <source>
        <dbReference type="ARBA" id="ARBA00022842"/>
    </source>
</evidence>
<evidence type="ECO:0000256" key="1">
    <source>
        <dbReference type="ARBA" id="ARBA00001946"/>
    </source>
</evidence>
<keyword evidence="12 14" id="KW-0539">Nucleus</keyword>
<keyword evidence="7 14" id="KW-0227">DNA damage</keyword>
<keyword evidence="11 14" id="KW-0234">DNA repair</keyword>
<keyword evidence="5 14" id="KW-0479">Metal-binding</keyword>
<dbReference type="SUPFAM" id="SSF47802">
    <property type="entry name" value="DNA polymerase beta, N-terminal domain-like"/>
    <property type="match status" value="1"/>
</dbReference>
<feature type="region of interest" description="Disordered" evidence="15">
    <location>
        <begin position="1"/>
        <end position="24"/>
    </location>
</feature>
<dbReference type="Gene3D" id="3.30.160.60">
    <property type="entry name" value="Classic Zinc Finger"/>
    <property type="match status" value="2"/>
</dbReference>
<dbReference type="CDD" id="cd20074">
    <property type="entry name" value="XPF_nuclease_Mus81"/>
    <property type="match status" value="1"/>
</dbReference>
<dbReference type="SUPFAM" id="SSF57667">
    <property type="entry name" value="beta-beta-alpha zinc fingers"/>
    <property type="match status" value="2"/>
</dbReference>
<keyword evidence="9 14" id="KW-0460">Magnesium</keyword>
<dbReference type="InterPro" id="IPR047416">
    <property type="entry name" value="XPF_nuclease_Mus81"/>
</dbReference>
<dbReference type="InterPro" id="IPR006166">
    <property type="entry name" value="ERCC4_domain"/>
</dbReference>
<keyword evidence="13" id="KW-0862">Zinc</keyword>
<dbReference type="Pfam" id="PF21292">
    <property type="entry name" value="EME1-MUS81_C"/>
    <property type="match status" value="1"/>
</dbReference>
<feature type="compositionally biased region" description="Basic and acidic residues" evidence="15">
    <location>
        <begin position="450"/>
        <end position="459"/>
    </location>
</feature>
<feature type="domain" description="C2H2-type" evidence="16">
    <location>
        <begin position="254"/>
        <end position="277"/>
    </location>
</feature>
<feature type="domain" description="C2H2-type" evidence="16">
    <location>
        <begin position="187"/>
        <end position="214"/>
    </location>
</feature>
<dbReference type="PANTHER" id="PTHR13451">
    <property type="entry name" value="CLASS II CROSSOVER JUNCTION ENDONUCLEASE MUS81"/>
    <property type="match status" value="1"/>
</dbReference>
<dbReference type="Gene3D" id="3.40.50.10130">
    <property type="match status" value="1"/>
</dbReference>
<evidence type="ECO:0000256" key="10">
    <source>
        <dbReference type="ARBA" id="ARBA00023172"/>
    </source>
</evidence>
<keyword evidence="18" id="KW-1185">Reference proteome</keyword>
<comment type="subunit">
    <text evidence="14">Interacts with EME1.</text>
</comment>
<organism evidence="17 18">
    <name type="scientific">Cirrhinus molitorella</name>
    <name type="common">mud carp</name>
    <dbReference type="NCBI Taxonomy" id="172907"/>
    <lineage>
        <taxon>Eukaryota</taxon>
        <taxon>Metazoa</taxon>
        <taxon>Chordata</taxon>
        <taxon>Craniata</taxon>
        <taxon>Vertebrata</taxon>
        <taxon>Euteleostomi</taxon>
        <taxon>Actinopterygii</taxon>
        <taxon>Neopterygii</taxon>
        <taxon>Teleostei</taxon>
        <taxon>Ostariophysi</taxon>
        <taxon>Cypriniformes</taxon>
        <taxon>Cyprinidae</taxon>
        <taxon>Labeoninae</taxon>
        <taxon>Labeonini</taxon>
        <taxon>Cirrhinus</taxon>
    </lineage>
</organism>
<comment type="similarity">
    <text evidence="3 14">Belongs to the XPF family.</text>
</comment>
<dbReference type="InterPro" id="IPR013087">
    <property type="entry name" value="Znf_C2H2_type"/>
</dbReference>
<feature type="compositionally biased region" description="Acidic residues" evidence="15">
    <location>
        <begin position="607"/>
        <end position="616"/>
    </location>
</feature>
<feature type="domain" description="C2H2-type" evidence="16">
    <location>
        <begin position="215"/>
        <end position="238"/>
    </location>
</feature>
<dbReference type="EMBL" id="JAYMGO010000007">
    <property type="protein sequence ID" value="KAL1271717.1"/>
    <property type="molecule type" value="Genomic_DNA"/>
</dbReference>
<comment type="cofactor">
    <cofactor evidence="1 14">
        <name>Mg(2+)</name>
        <dbReference type="ChEBI" id="CHEBI:18420"/>
    </cofactor>
</comment>
<proteinExistence type="inferred from homology"/>
<dbReference type="InterPro" id="IPR047417">
    <property type="entry name" value="WHD_MUS81"/>
</dbReference>
<dbReference type="Gene3D" id="1.10.150.110">
    <property type="entry name" value="DNA polymerase beta, N-terminal domain-like"/>
    <property type="match status" value="1"/>
</dbReference>